<reference evidence="2" key="1">
    <citation type="submission" date="2022-03" db="EMBL/GenBank/DDBJ databases">
        <title>Sea Food Isolates.</title>
        <authorList>
            <person name="Li c."/>
        </authorList>
    </citation>
    <scope>NUCLEOTIDE SEQUENCE</scope>
    <source>
        <strain evidence="2">19PA01SH03</strain>
    </source>
</reference>
<feature type="transmembrane region" description="Helical" evidence="1">
    <location>
        <begin position="286"/>
        <end position="304"/>
    </location>
</feature>
<accession>A0AAU6SRY8</accession>
<protein>
    <submittedName>
        <fullName evidence="2">Uncharacterized protein</fullName>
    </submittedName>
</protein>
<evidence type="ECO:0000313" key="2">
    <source>
        <dbReference type="EMBL" id="XAG22782.1"/>
    </source>
</evidence>
<organism evidence="2">
    <name type="scientific">bacterium 19PA01SH03</name>
    <dbReference type="NCBI Taxonomy" id="2920705"/>
    <lineage>
        <taxon>Bacteria</taxon>
    </lineage>
</organism>
<dbReference type="AlphaFoldDB" id="A0AAU6SRY8"/>
<keyword evidence="1" id="KW-0472">Membrane</keyword>
<keyword evidence="1" id="KW-1133">Transmembrane helix</keyword>
<name>A0AAU6SRY8_UNCXX</name>
<dbReference type="EMBL" id="CP095339">
    <property type="protein sequence ID" value="XAG22782.1"/>
    <property type="molecule type" value="Genomic_DNA"/>
</dbReference>
<keyword evidence="1" id="KW-0812">Transmembrane</keyword>
<sequence>MFDQVYRCPRGSLDPKTCTCSACYLENEMEKSKAAVEAAIARNFTPAGRRFASVHEVPEPVVIRETTREKIERQRRERHAEREKSWSYIQNNEARYAAHREKVLAKREAIKMNPNNMYWPPYNPLAPEGEKYIEVEYINPITSIAVLSLEEAQEFYKNLGGKETLGHIRDYSDLTKGGAEAYATAKGLGGLGVKASTKTINGKDWVIIRDFRKHQQTLMKGNKWGANNPKVVQAGLGLNDVRGAARYVRFNAGIEIAFAVGINAADYILRDEATLAEFVGNSAGDLVKGFIALGGAALFTAAVVPTTVGVLASGLAFALASFAAGIVLDMADEQLGYSSEITETIKEYFK</sequence>
<gene>
    <name evidence="2" type="ORF">MRN70_16565</name>
</gene>
<proteinExistence type="predicted"/>
<evidence type="ECO:0000256" key="1">
    <source>
        <dbReference type="SAM" id="Phobius"/>
    </source>
</evidence>